<evidence type="ECO:0000313" key="1">
    <source>
        <dbReference type="EMBL" id="KAK2558612.1"/>
    </source>
</evidence>
<dbReference type="EMBL" id="JARQWQ010000043">
    <property type="protein sequence ID" value="KAK2558612.1"/>
    <property type="molecule type" value="Genomic_DNA"/>
</dbReference>
<gene>
    <name evidence="1" type="ORF">P5673_018793</name>
</gene>
<name>A0AAD9QC11_ACRCE</name>
<organism evidence="1 2">
    <name type="scientific">Acropora cervicornis</name>
    <name type="common">Staghorn coral</name>
    <dbReference type="NCBI Taxonomy" id="6130"/>
    <lineage>
        <taxon>Eukaryota</taxon>
        <taxon>Metazoa</taxon>
        <taxon>Cnidaria</taxon>
        <taxon>Anthozoa</taxon>
        <taxon>Hexacorallia</taxon>
        <taxon>Scleractinia</taxon>
        <taxon>Astrocoeniina</taxon>
        <taxon>Acroporidae</taxon>
        <taxon>Acropora</taxon>
    </lineage>
</organism>
<accession>A0AAD9QC11</accession>
<comment type="caution">
    <text evidence="1">The sequence shown here is derived from an EMBL/GenBank/DDBJ whole genome shotgun (WGS) entry which is preliminary data.</text>
</comment>
<keyword evidence="2" id="KW-1185">Reference proteome</keyword>
<evidence type="ECO:0000313" key="2">
    <source>
        <dbReference type="Proteomes" id="UP001249851"/>
    </source>
</evidence>
<proteinExistence type="predicted"/>
<dbReference type="Proteomes" id="UP001249851">
    <property type="component" value="Unassembled WGS sequence"/>
</dbReference>
<sequence length="126" mass="14152">MANSSIAVVLLDTDPYHAMTPLNKIALSQFSDADQTNNISQELSEKLHKLGPCQKLLTTNCNYDLSLLRDVVIGYKNSRIVPGKTTISETSFVFFNVDICDILYFYCGTIVSYSIKYNHYSLSLIL</sequence>
<reference evidence="1" key="1">
    <citation type="journal article" date="2023" name="G3 (Bethesda)">
        <title>Whole genome assembly and annotation of the endangered Caribbean coral Acropora cervicornis.</title>
        <authorList>
            <person name="Selwyn J.D."/>
            <person name="Vollmer S.V."/>
        </authorList>
    </citation>
    <scope>NUCLEOTIDE SEQUENCE</scope>
    <source>
        <strain evidence="1">K2</strain>
    </source>
</reference>
<protein>
    <submittedName>
        <fullName evidence="1">Uncharacterized protein</fullName>
    </submittedName>
</protein>
<dbReference type="AlphaFoldDB" id="A0AAD9QC11"/>
<reference evidence="1" key="2">
    <citation type="journal article" date="2023" name="Science">
        <title>Genomic signatures of disease resistance in endangered staghorn corals.</title>
        <authorList>
            <person name="Vollmer S.V."/>
            <person name="Selwyn J.D."/>
            <person name="Despard B.A."/>
            <person name="Roesel C.L."/>
        </authorList>
    </citation>
    <scope>NUCLEOTIDE SEQUENCE</scope>
    <source>
        <strain evidence="1">K2</strain>
    </source>
</reference>